<reference evidence="3" key="1">
    <citation type="journal article" date="2019" name="Int. J. Syst. Evol. Microbiol.">
        <title>The Global Catalogue of Microorganisms (GCM) 10K type strain sequencing project: providing services to taxonomists for standard genome sequencing and annotation.</title>
        <authorList>
            <consortium name="The Broad Institute Genomics Platform"/>
            <consortium name="The Broad Institute Genome Sequencing Center for Infectious Disease"/>
            <person name="Wu L."/>
            <person name="Ma J."/>
        </authorList>
    </citation>
    <scope>NUCLEOTIDE SEQUENCE [LARGE SCALE GENOMIC DNA]</scope>
    <source>
        <strain evidence="3">TBRC 4489</strain>
    </source>
</reference>
<dbReference type="RefSeq" id="WP_377292205.1">
    <property type="nucleotide sequence ID" value="NZ_JBHSBM010000034.1"/>
</dbReference>
<proteinExistence type="predicted"/>
<keyword evidence="3" id="KW-1185">Reference proteome</keyword>
<feature type="region of interest" description="Disordered" evidence="1">
    <location>
        <begin position="1"/>
        <end position="24"/>
    </location>
</feature>
<evidence type="ECO:0000313" key="2">
    <source>
        <dbReference type="EMBL" id="MFC4061739.1"/>
    </source>
</evidence>
<comment type="caution">
    <text evidence="2">The sequence shown here is derived from an EMBL/GenBank/DDBJ whole genome shotgun (WGS) entry which is preliminary data.</text>
</comment>
<sequence length="350" mass="37571">MDELNVLREMRAEAPEGDAGRLRPARERLLAAAGGAGPVRRARPASPGRLWSGAHRGTLLAGSACAAAVVALAAVQLGQTGSPAGEGGASTASTASTASAAPTAAERYADTAVVLEQAALVAESRPVGAAPRPDQWQYRRYVTVQPGDGERREHEEWIRYDGRQTAGHDWEGGFRVRDVPPDPGDDDLSPERYAEKLRRLPTDPDGLLAHVRGDRHWIDLPAGEGSRGAEHPDVRAFRVLSLYLKQGAVMPPELEAAIYRALARIPGVTVETGVRDAAGRVGLGLVHTPSQHQEMRRYLILQPDTFRYLGDRMVWLRDKVIGGEVAFPAGSVFATAELASAIVDRPGQRS</sequence>
<dbReference type="NCBIfam" id="NF038083">
    <property type="entry name" value="CU044_5270_fam"/>
    <property type="match status" value="1"/>
</dbReference>
<organism evidence="2 3">
    <name type="scientific">Planomonospora corallina</name>
    <dbReference type="NCBI Taxonomy" id="1806052"/>
    <lineage>
        <taxon>Bacteria</taxon>
        <taxon>Bacillati</taxon>
        <taxon>Actinomycetota</taxon>
        <taxon>Actinomycetes</taxon>
        <taxon>Streptosporangiales</taxon>
        <taxon>Streptosporangiaceae</taxon>
        <taxon>Planomonospora</taxon>
    </lineage>
</organism>
<dbReference type="Proteomes" id="UP001595850">
    <property type="component" value="Unassembled WGS sequence"/>
</dbReference>
<accession>A0ABV8IC11</accession>
<gene>
    <name evidence="2" type="ORF">ACFOWE_25845</name>
</gene>
<name>A0ABV8IC11_9ACTN</name>
<protein>
    <submittedName>
        <fullName evidence="2">CU044_5270 family protein</fullName>
    </submittedName>
</protein>
<evidence type="ECO:0000256" key="1">
    <source>
        <dbReference type="SAM" id="MobiDB-lite"/>
    </source>
</evidence>
<dbReference type="InterPro" id="IPR047789">
    <property type="entry name" value="CU044_5270-like"/>
</dbReference>
<evidence type="ECO:0000313" key="3">
    <source>
        <dbReference type="Proteomes" id="UP001595850"/>
    </source>
</evidence>
<dbReference type="EMBL" id="JBHSBM010000034">
    <property type="protein sequence ID" value="MFC4061739.1"/>
    <property type="molecule type" value="Genomic_DNA"/>
</dbReference>